<name>A0A183GZW0_9BILA</name>
<accession>A0A183GZW0</accession>
<gene>
    <name evidence="1" type="ORF">OFLC_LOCUS770</name>
</gene>
<organism evidence="3">
    <name type="scientific">Onchocerca flexuosa</name>
    <dbReference type="NCBI Taxonomy" id="387005"/>
    <lineage>
        <taxon>Eukaryota</taxon>
        <taxon>Metazoa</taxon>
        <taxon>Ecdysozoa</taxon>
        <taxon>Nematoda</taxon>
        <taxon>Chromadorea</taxon>
        <taxon>Rhabditida</taxon>
        <taxon>Spirurina</taxon>
        <taxon>Spiruromorpha</taxon>
        <taxon>Filarioidea</taxon>
        <taxon>Onchocercidae</taxon>
        <taxon>Onchocerca</taxon>
    </lineage>
</organism>
<dbReference type="WBParaSite" id="OFLC_0000076901-mRNA-1">
    <property type="protein sequence ID" value="OFLC_0000076901-mRNA-1"/>
    <property type="gene ID" value="OFLC_0000076901"/>
</dbReference>
<dbReference type="Proteomes" id="UP000267606">
    <property type="component" value="Unassembled WGS sequence"/>
</dbReference>
<reference evidence="3" key="1">
    <citation type="submission" date="2016-06" db="UniProtKB">
        <authorList>
            <consortium name="WormBaseParasite"/>
        </authorList>
    </citation>
    <scope>IDENTIFICATION</scope>
</reference>
<evidence type="ECO:0000313" key="3">
    <source>
        <dbReference type="WBParaSite" id="OFLC_0000076901-mRNA-1"/>
    </source>
</evidence>
<evidence type="ECO:0000313" key="2">
    <source>
        <dbReference type="Proteomes" id="UP000267606"/>
    </source>
</evidence>
<dbReference type="EMBL" id="UZAJ01000295">
    <property type="protein sequence ID" value="VDO27003.1"/>
    <property type="molecule type" value="Genomic_DNA"/>
</dbReference>
<proteinExistence type="predicted"/>
<reference evidence="1 2" key="2">
    <citation type="submission" date="2018-11" db="EMBL/GenBank/DDBJ databases">
        <authorList>
            <consortium name="Pathogen Informatics"/>
        </authorList>
    </citation>
    <scope>NUCLEOTIDE SEQUENCE [LARGE SCALE GENOMIC DNA]</scope>
</reference>
<evidence type="ECO:0000313" key="1">
    <source>
        <dbReference type="EMBL" id="VDO27003.1"/>
    </source>
</evidence>
<sequence>MISIFLFPKLNSSLFKLVSTDIDNNEDDTTGYCGTNAQEKSARHRTINPPSVIHPLIRLSKDSAPHLSTFIQPNQTKVMPTFGNTPHVMMVRYCHLGKRDQKLQDIALITYSMRFSKDIEKKKGKGGKEKAIFKNF</sequence>
<protein>
    <submittedName>
        <fullName evidence="1 3">Uncharacterized protein</fullName>
    </submittedName>
</protein>
<dbReference type="AlphaFoldDB" id="A0A183GZW0"/>
<keyword evidence="2" id="KW-1185">Reference proteome</keyword>